<dbReference type="Gene3D" id="3.40.50.300">
    <property type="entry name" value="P-loop containing nucleotide triphosphate hydrolases"/>
    <property type="match status" value="2"/>
</dbReference>
<dbReference type="GO" id="GO:0006270">
    <property type="term" value="P:DNA replication initiation"/>
    <property type="evidence" value="ECO:0007669"/>
    <property type="project" value="TreeGrafter"/>
</dbReference>
<dbReference type="RefSeq" id="WP_071857514.1">
    <property type="nucleotide sequence ID" value="NZ_JBHSHK010000009.1"/>
</dbReference>
<dbReference type="SMART" id="SM00487">
    <property type="entry name" value="DEXDc"/>
    <property type="match status" value="1"/>
</dbReference>
<gene>
    <name evidence="6" type="ORF">RV04_GL001618</name>
</gene>
<reference evidence="6 7" key="1">
    <citation type="submission" date="2014-12" db="EMBL/GenBank/DDBJ databases">
        <title>Draft genome sequences of 29 type strains of Enterococci.</title>
        <authorList>
            <person name="Zhong Z."/>
            <person name="Sun Z."/>
            <person name="Liu W."/>
            <person name="Zhang W."/>
            <person name="Zhang H."/>
        </authorList>
    </citation>
    <scope>NUCLEOTIDE SEQUENCE [LARGE SCALE GENOMIC DNA]</scope>
    <source>
        <strain evidence="6 7">DSM 17122</strain>
    </source>
</reference>
<name>A0A1L8TP03_9ENTE</name>
<dbReference type="PROSITE" id="PS51194">
    <property type="entry name" value="HELICASE_CTER"/>
    <property type="match status" value="1"/>
</dbReference>
<evidence type="ECO:0000313" key="7">
    <source>
        <dbReference type="Proteomes" id="UP000182077"/>
    </source>
</evidence>
<dbReference type="AlphaFoldDB" id="A0A1L8TP03"/>
<comment type="caution">
    <text evidence="6">The sequence shown here is derived from an EMBL/GenBank/DDBJ whole genome shotgun (WGS) entry which is preliminary data.</text>
</comment>
<dbReference type="PANTHER" id="PTHR30580:SF1">
    <property type="entry name" value="COMF OPERON PROTEIN 1"/>
    <property type="match status" value="1"/>
</dbReference>
<accession>A0A1L8TP03</accession>
<dbReference type="PANTHER" id="PTHR30580">
    <property type="entry name" value="PRIMOSOMAL PROTEIN N"/>
    <property type="match status" value="1"/>
</dbReference>
<evidence type="ECO:0000259" key="5">
    <source>
        <dbReference type="PROSITE" id="PS51194"/>
    </source>
</evidence>
<dbReference type="InterPro" id="IPR027417">
    <property type="entry name" value="P-loop_NTPase"/>
</dbReference>
<sequence>MSILGQRLLLTEWQTFYPHMDLTKAEKIPAMVKKEEQWLCQRWGSLSKEKVPAGFYYCPYCIDLGRISSQKFLYYFLPNKQQSRDVTLQWVGKLSPAQAKISQELVADQVKAKTFLLWAVTGAGKTELLFALIKNTLAKGEHVAIASPRVDVCNEIYLRFCQAFPDEEISLLHGQDRKERGSVFVICTIHQLFRYFDYFDLIIIDEVDAFPYEGNFFLQQAVNRALTKGGRLVYLSATPPKKIIQTAERCYYLPARYHRHPLPVPQLLFSWHLEQYLRAKKLPKQVLNKLFSLLQETDILLFCPNITLLLQLGSQLKVLMPEISLTTVFSQDQERLIKVENMRKGKYQLLLTTTILERGVTFENISVIVLQASHRIFTKAALVQISGRVDRKGVSRCGEVLFVTSEMTTSIKQAINEIQTNNRCALTEGLIDAL</sequence>
<dbReference type="InterPro" id="IPR001650">
    <property type="entry name" value="Helicase_C-like"/>
</dbReference>
<evidence type="ECO:0008006" key="8">
    <source>
        <dbReference type="Google" id="ProtNLM"/>
    </source>
</evidence>
<dbReference type="SUPFAM" id="SSF52540">
    <property type="entry name" value="P-loop containing nucleoside triphosphate hydrolases"/>
    <property type="match status" value="1"/>
</dbReference>
<evidence type="ECO:0000256" key="1">
    <source>
        <dbReference type="ARBA" id="ARBA00022741"/>
    </source>
</evidence>
<dbReference type="GO" id="GO:0006302">
    <property type="term" value="P:double-strand break repair"/>
    <property type="evidence" value="ECO:0007669"/>
    <property type="project" value="TreeGrafter"/>
</dbReference>
<dbReference type="Pfam" id="PF04851">
    <property type="entry name" value="ResIII"/>
    <property type="match status" value="1"/>
</dbReference>
<evidence type="ECO:0000259" key="4">
    <source>
        <dbReference type="PROSITE" id="PS51192"/>
    </source>
</evidence>
<dbReference type="PROSITE" id="PS51192">
    <property type="entry name" value="HELICASE_ATP_BIND_1"/>
    <property type="match status" value="1"/>
</dbReference>
<proteinExistence type="predicted"/>
<organism evidence="6 7">
    <name type="scientific">Enterococcus hermanniensis</name>
    <dbReference type="NCBI Taxonomy" id="249189"/>
    <lineage>
        <taxon>Bacteria</taxon>
        <taxon>Bacillati</taxon>
        <taxon>Bacillota</taxon>
        <taxon>Bacilli</taxon>
        <taxon>Lactobacillales</taxon>
        <taxon>Enterococcaceae</taxon>
        <taxon>Enterococcus</taxon>
    </lineage>
</organism>
<dbReference type="GO" id="GO:0006310">
    <property type="term" value="P:DNA recombination"/>
    <property type="evidence" value="ECO:0007669"/>
    <property type="project" value="TreeGrafter"/>
</dbReference>
<protein>
    <recommendedName>
        <fullName evidence="8">Competence protein ComFA</fullName>
    </recommendedName>
</protein>
<dbReference type="GO" id="GO:0005524">
    <property type="term" value="F:ATP binding"/>
    <property type="evidence" value="ECO:0007669"/>
    <property type="project" value="UniProtKB-KW"/>
</dbReference>
<keyword evidence="2" id="KW-0067">ATP-binding</keyword>
<dbReference type="STRING" id="249189.RV04_GL001618"/>
<evidence type="ECO:0000313" key="6">
    <source>
        <dbReference type="EMBL" id="OJG45852.1"/>
    </source>
</evidence>
<keyword evidence="3" id="KW-0238">DNA-binding</keyword>
<feature type="domain" description="Helicase ATP-binding" evidence="4">
    <location>
        <begin position="106"/>
        <end position="257"/>
    </location>
</feature>
<dbReference type="GO" id="GO:0003677">
    <property type="term" value="F:DNA binding"/>
    <property type="evidence" value="ECO:0007669"/>
    <property type="project" value="UniProtKB-KW"/>
</dbReference>
<dbReference type="InterPro" id="IPR006935">
    <property type="entry name" value="Helicase/UvrB_N"/>
</dbReference>
<dbReference type="Pfam" id="PF00271">
    <property type="entry name" value="Helicase_C"/>
    <property type="match status" value="1"/>
</dbReference>
<dbReference type="Proteomes" id="UP000182077">
    <property type="component" value="Unassembled WGS sequence"/>
</dbReference>
<dbReference type="OrthoDB" id="2077914at2"/>
<dbReference type="SMART" id="SM00490">
    <property type="entry name" value="HELICc"/>
    <property type="match status" value="1"/>
</dbReference>
<dbReference type="InterPro" id="IPR014001">
    <property type="entry name" value="Helicase_ATP-bd"/>
</dbReference>
<dbReference type="GO" id="GO:0016787">
    <property type="term" value="F:hydrolase activity"/>
    <property type="evidence" value="ECO:0007669"/>
    <property type="project" value="InterPro"/>
</dbReference>
<dbReference type="GO" id="GO:0043138">
    <property type="term" value="F:3'-5' DNA helicase activity"/>
    <property type="evidence" value="ECO:0007669"/>
    <property type="project" value="TreeGrafter"/>
</dbReference>
<evidence type="ECO:0000256" key="3">
    <source>
        <dbReference type="ARBA" id="ARBA00023125"/>
    </source>
</evidence>
<evidence type="ECO:0000256" key="2">
    <source>
        <dbReference type="ARBA" id="ARBA00022840"/>
    </source>
</evidence>
<keyword evidence="1" id="KW-0547">Nucleotide-binding</keyword>
<keyword evidence="7" id="KW-1185">Reference proteome</keyword>
<feature type="domain" description="Helicase C-terminal" evidence="5">
    <location>
        <begin position="286"/>
        <end position="434"/>
    </location>
</feature>
<dbReference type="EMBL" id="JXKQ01000004">
    <property type="protein sequence ID" value="OJG45852.1"/>
    <property type="molecule type" value="Genomic_DNA"/>
</dbReference>